<dbReference type="InterPro" id="IPR001881">
    <property type="entry name" value="EGF-like_Ca-bd_dom"/>
</dbReference>
<organism evidence="12 13">
    <name type="scientific">Batillaria attramentaria</name>
    <dbReference type="NCBI Taxonomy" id="370345"/>
    <lineage>
        <taxon>Eukaryota</taxon>
        <taxon>Metazoa</taxon>
        <taxon>Spiralia</taxon>
        <taxon>Lophotrochozoa</taxon>
        <taxon>Mollusca</taxon>
        <taxon>Gastropoda</taxon>
        <taxon>Caenogastropoda</taxon>
        <taxon>Sorbeoconcha</taxon>
        <taxon>Cerithioidea</taxon>
        <taxon>Batillariidae</taxon>
        <taxon>Batillaria</taxon>
    </lineage>
</organism>
<dbReference type="SUPFAM" id="SSF57184">
    <property type="entry name" value="Growth factor receptor domain"/>
    <property type="match status" value="3"/>
</dbReference>
<keyword evidence="3 9" id="KW-0245">EGF-like domain</keyword>
<feature type="domain" description="CUB" evidence="10">
    <location>
        <begin position="764"/>
        <end position="876"/>
    </location>
</feature>
<evidence type="ECO:0000259" key="11">
    <source>
        <dbReference type="PROSITE" id="PS50026"/>
    </source>
</evidence>
<dbReference type="InterPro" id="IPR000152">
    <property type="entry name" value="EGF-type_Asp/Asn_hydroxyl_site"/>
</dbReference>
<feature type="domain" description="EGF-like" evidence="11">
    <location>
        <begin position="120"/>
        <end position="160"/>
    </location>
</feature>
<dbReference type="GO" id="GO:0005576">
    <property type="term" value="C:extracellular region"/>
    <property type="evidence" value="ECO:0007669"/>
    <property type="project" value="UniProtKB-SubCell"/>
</dbReference>
<dbReference type="SMART" id="SM00042">
    <property type="entry name" value="CUB"/>
    <property type="match status" value="1"/>
</dbReference>
<dbReference type="Pfam" id="PF07645">
    <property type="entry name" value="EGF_CA"/>
    <property type="match status" value="1"/>
</dbReference>
<accession>A0ABD0KHM8</accession>
<dbReference type="CDD" id="cd00054">
    <property type="entry name" value="EGF_CA"/>
    <property type="match status" value="2"/>
</dbReference>
<dbReference type="PANTHER" id="PTHR24046">
    <property type="entry name" value="SIGNAL PEPTIDE, CUB AND EGF-LIKE DOMAIN-CONTAINING"/>
    <property type="match status" value="1"/>
</dbReference>
<dbReference type="Gene3D" id="2.10.50.10">
    <property type="entry name" value="Tumor Necrosis Factor Receptor, subunit A, domain 2"/>
    <property type="match status" value="3"/>
</dbReference>
<dbReference type="FunFam" id="2.10.25.10:FF:000240">
    <property type="entry name" value="Vitamin K-dependent protein S"/>
    <property type="match status" value="3"/>
</dbReference>
<dbReference type="FunFam" id="2.60.120.290:FF:000002">
    <property type="entry name" value="Signal peptide, CUB domain and EGF-like domain-containing 2"/>
    <property type="match status" value="1"/>
</dbReference>
<evidence type="ECO:0000256" key="6">
    <source>
        <dbReference type="ARBA" id="ARBA00022837"/>
    </source>
</evidence>
<dbReference type="SMART" id="SM00179">
    <property type="entry name" value="EGF_CA"/>
    <property type="match status" value="8"/>
</dbReference>
<dbReference type="PROSITE" id="PS01187">
    <property type="entry name" value="EGF_CA"/>
    <property type="match status" value="2"/>
</dbReference>
<dbReference type="FunFam" id="2.10.50.10:FF:000018">
    <property type="entry name" value="Sushi, von Willebrand factor type A, EGF and pentraxin domain-containing 1"/>
    <property type="match status" value="1"/>
</dbReference>
<evidence type="ECO:0000256" key="3">
    <source>
        <dbReference type="ARBA" id="ARBA00022536"/>
    </source>
</evidence>
<name>A0ABD0KHM8_9CAEN</name>
<evidence type="ECO:0008006" key="14">
    <source>
        <dbReference type="Google" id="ProtNLM"/>
    </source>
</evidence>
<dbReference type="InterPro" id="IPR011641">
    <property type="entry name" value="Tyr-kin_ephrin_A/B_rcpt-like"/>
</dbReference>
<evidence type="ECO:0000313" key="12">
    <source>
        <dbReference type="EMBL" id="KAK7486426.1"/>
    </source>
</evidence>
<keyword evidence="7 9" id="KW-1015">Disulfide bond</keyword>
<dbReference type="Gene3D" id="2.60.120.290">
    <property type="entry name" value="Spermadhesin, CUB domain"/>
    <property type="match status" value="1"/>
</dbReference>
<dbReference type="InterPro" id="IPR024731">
    <property type="entry name" value="NELL2-like_EGF"/>
</dbReference>
<evidence type="ECO:0000313" key="13">
    <source>
        <dbReference type="Proteomes" id="UP001519460"/>
    </source>
</evidence>
<keyword evidence="8" id="KW-0325">Glycoprotein</keyword>
<dbReference type="InterPro" id="IPR000859">
    <property type="entry name" value="CUB_dom"/>
</dbReference>
<comment type="subcellular location">
    <subcellularLocation>
        <location evidence="1">Secreted</location>
    </subcellularLocation>
</comment>
<dbReference type="FunFam" id="2.10.25.10:FF:000008">
    <property type="entry name" value="Signal peptide, CUB domain, EGF-like 2"/>
    <property type="match status" value="1"/>
</dbReference>
<dbReference type="InterPro" id="IPR018097">
    <property type="entry name" value="EGF_Ca-bd_CS"/>
</dbReference>
<dbReference type="PROSITE" id="PS01180">
    <property type="entry name" value="CUB"/>
    <property type="match status" value="1"/>
</dbReference>
<comment type="caution">
    <text evidence="9">Lacks conserved residue(s) required for the propagation of feature annotation.</text>
</comment>
<dbReference type="SUPFAM" id="SSF49854">
    <property type="entry name" value="Spermadhesin, CUB domain"/>
    <property type="match status" value="1"/>
</dbReference>
<reference evidence="12 13" key="1">
    <citation type="journal article" date="2023" name="Sci. Data">
        <title>Genome assembly of the Korean intertidal mud-creeper Batillaria attramentaria.</title>
        <authorList>
            <person name="Patra A.K."/>
            <person name="Ho P.T."/>
            <person name="Jun S."/>
            <person name="Lee S.J."/>
            <person name="Kim Y."/>
            <person name="Won Y.J."/>
        </authorList>
    </citation>
    <scope>NUCLEOTIDE SEQUENCE [LARGE SCALE GENOMIC DNA]</scope>
    <source>
        <strain evidence="12">Wonlab-2016</strain>
    </source>
</reference>
<dbReference type="CDD" id="cd00041">
    <property type="entry name" value="CUB"/>
    <property type="match status" value="1"/>
</dbReference>
<feature type="disulfide bond" evidence="9">
    <location>
        <begin position="325"/>
        <end position="335"/>
    </location>
</feature>
<feature type="domain" description="EGF-like" evidence="11">
    <location>
        <begin position="321"/>
        <end position="359"/>
    </location>
</feature>
<feature type="domain" description="EGF-like" evidence="11">
    <location>
        <begin position="280"/>
        <end position="320"/>
    </location>
</feature>
<comment type="caution">
    <text evidence="12">The sequence shown here is derived from an EMBL/GenBank/DDBJ whole genome shotgun (WGS) entry which is preliminary data.</text>
</comment>
<evidence type="ECO:0000256" key="4">
    <source>
        <dbReference type="ARBA" id="ARBA00022729"/>
    </source>
</evidence>
<protein>
    <recommendedName>
        <fullName evidence="14">Signal peptide, CUB and EGF-like domain-containing protein 2</fullName>
    </recommendedName>
</protein>
<dbReference type="PROSITE" id="PS00010">
    <property type="entry name" value="ASX_HYDROXYL"/>
    <property type="match status" value="4"/>
</dbReference>
<proteinExistence type="predicted"/>
<evidence type="ECO:0000259" key="10">
    <source>
        <dbReference type="PROSITE" id="PS01180"/>
    </source>
</evidence>
<dbReference type="Pfam" id="PF07699">
    <property type="entry name" value="Ephrin_rec_like"/>
    <property type="match status" value="3"/>
</dbReference>
<dbReference type="InterPro" id="IPR000742">
    <property type="entry name" value="EGF"/>
</dbReference>
<dbReference type="Pfam" id="PF14670">
    <property type="entry name" value="FXa_inhibition"/>
    <property type="match status" value="6"/>
</dbReference>
<dbReference type="EMBL" id="JACVVK020000179">
    <property type="protein sequence ID" value="KAK7486426.1"/>
    <property type="molecule type" value="Genomic_DNA"/>
</dbReference>
<keyword evidence="2" id="KW-0964">Secreted</keyword>
<evidence type="ECO:0000256" key="1">
    <source>
        <dbReference type="ARBA" id="ARBA00004613"/>
    </source>
</evidence>
<evidence type="ECO:0000256" key="9">
    <source>
        <dbReference type="PROSITE-ProRule" id="PRU00076"/>
    </source>
</evidence>
<dbReference type="PROSITE" id="PS01186">
    <property type="entry name" value="EGF_2"/>
    <property type="match status" value="5"/>
</dbReference>
<keyword evidence="6" id="KW-0106">Calcium</keyword>
<dbReference type="PROSITE" id="PS50026">
    <property type="entry name" value="EGF_3"/>
    <property type="match status" value="5"/>
</dbReference>
<dbReference type="FunFam" id="2.10.25.10:FF:000037">
    <property type="entry name" value="Signal peptide, CUB domain and EGF-like domain-containing 2"/>
    <property type="match status" value="1"/>
</dbReference>
<dbReference type="InterPro" id="IPR035914">
    <property type="entry name" value="Sperma_CUB_dom_sf"/>
</dbReference>
<feature type="domain" description="EGF-like" evidence="11">
    <location>
        <begin position="38"/>
        <end position="78"/>
    </location>
</feature>
<evidence type="ECO:0000256" key="5">
    <source>
        <dbReference type="ARBA" id="ARBA00022737"/>
    </source>
</evidence>
<dbReference type="Proteomes" id="UP001519460">
    <property type="component" value="Unassembled WGS sequence"/>
</dbReference>
<gene>
    <name evidence="12" type="ORF">BaRGS_00022350</name>
</gene>
<dbReference type="Pfam" id="PF12947">
    <property type="entry name" value="EGF_3"/>
    <property type="match status" value="1"/>
</dbReference>
<evidence type="ECO:0000256" key="8">
    <source>
        <dbReference type="ARBA" id="ARBA00023180"/>
    </source>
</evidence>
<sequence>MGSVGWRGDGGGLLTATGMSNRKNYLRRFSGVASGLCVAKDCERGTHNCHKDADCITSRRSYRCKCKDGFYGDGKICVDDDECKYENGGCVHRCQNTPGNFSCSCYQGFVLAPDGLDCIDKNECEERQGGCSHECINSLGSYECRCRSGYTLDSDGRKCVTGSWCRSVLGCEHHCSSSTSQNLRCACREGYQLAPDEKHCIKTCSVGNGGCQHKCTDTASGPKCTCAPKYILASDKKSCIASCGVKNGGCERKCRDSPAGPVCSCPAGYRIHQDGRSCLDVDECLEGNGGCSHQCVNTHGSYECVCPPGHKVAPDQKGCVDIDECVVKESCDHECTNVAGSYRCSCRKGYQPYGVTHCADTNECAVQNGGCKHTCINTEGTYRCTCQPGYKLHPNGRDCVQAQQCIPLKISSPATLDCHGTHLSRREQRCTLSCPQNARFVSRPGSHVTVTCGFTTNYRWLVNGRNDTIPTCSDQKRYKCKSMCQVNTVNVTCGSRIKKLKRLVRGTRDELVTAEVEIQMNSKHPTKKCDSDCMANRTFKRFKRSFRKMKKAVRQKKFQVKFEGREHLVLRKSFQADKKLVQTCSPGYVLVDKMCVACSMGTFYDTSTSTCVPCAAGTYQNREGKLRCKSCASLSVTGPPGATSRKQCTELCAPGYFSSNGSVPCIPCPTGTFQSQAGRTTCLPCGGGITTTSQPAAFSFSHCRAREICRSGHYYDISTSTCKACAVGTYQPESGQNFCHACPGATSTDGEASSRLDDCKDQECGEYMGEYFGIIRTPNYPGNYPNNVNCVWKIKPEKGRRILIIIPDIFLHDADACGDVLVMRKSKSPHSRTTYETCVSRNTPIAFTARSKKLWIQFKSDGNNTSGGFSIPFVAYNEEYQSLIEDIVTDGRLYSSYQHQQIFKDRELLHGLLEVIATPYHYLKYANVSRSMFPHSFIRFLTPKVRKFFEL</sequence>
<dbReference type="InterPro" id="IPR049883">
    <property type="entry name" value="NOTCH1_EGF-like"/>
</dbReference>
<dbReference type="AlphaFoldDB" id="A0ABD0KHM8"/>
<dbReference type="SMART" id="SM01411">
    <property type="entry name" value="Ephrin_rec_like"/>
    <property type="match status" value="3"/>
</dbReference>
<dbReference type="InterPro" id="IPR009030">
    <property type="entry name" value="Growth_fac_rcpt_cys_sf"/>
</dbReference>
<dbReference type="SUPFAM" id="SSF57196">
    <property type="entry name" value="EGF/Laminin"/>
    <property type="match status" value="2"/>
</dbReference>
<evidence type="ECO:0000256" key="7">
    <source>
        <dbReference type="ARBA" id="ARBA00023157"/>
    </source>
</evidence>
<feature type="domain" description="EGF-like" evidence="11">
    <location>
        <begin position="360"/>
        <end position="400"/>
    </location>
</feature>
<dbReference type="PANTHER" id="PTHR24046:SF7">
    <property type="entry name" value="CUB DOMAIN-CONTAINING PROTEIN"/>
    <property type="match status" value="1"/>
</dbReference>
<keyword evidence="13" id="KW-1185">Reference proteome</keyword>
<keyword evidence="4" id="KW-0732">Signal</keyword>
<dbReference type="FunFam" id="2.10.25.10:FF:000038">
    <property type="entry name" value="Fibrillin 2"/>
    <property type="match status" value="1"/>
</dbReference>
<dbReference type="SMART" id="SM00181">
    <property type="entry name" value="EGF"/>
    <property type="match status" value="9"/>
</dbReference>
<dbReference type="Gene3D" id="2.10.25.10">
    <property type="entry name" value="Laminin"/>
    <property type="match status" value="9"/>
</dbReference>
<evidence type="ECO:0000256" key="2">
    <source>
        <dbReference type="ARBA" id="ARBA00022525"/>
    </source>
</evidence>
<keyword evidence="5" id="KW-0677">Repeat</keyword>
<dbReference type="Pfam" id="PF00431">
    <property type="entry name" value="CUB"/>
    <property type="match status" value="1"/>
</dbReference>
<dbReference type="InterPro" id="IPR052071">
    <property type="entry name" value="SCUB_EGF-like_domain"/>
</dbReference>